<evidence type="ECO:0000256" key="3">
    <source>
        <dbReference type="ARBA" id="ARBA00022692"/>
    </source>
</evidence>
<dbReference type="Proteomes" id="UP000054560">
    <property type="component" value="Unassembled WGS sequence"/>
</dbReference>
<proteinExistence type="predicted"/>
<reference evidence="7 8" key="1">
    <citation type="submission" date="2011-02" db="EMBL/GenBank/DDBJ databases">
        <title>The Genome Sequence of Sphaeroforma arctica JP610.</title>
        <authorList>
            <consortium name="The Broad Institute Genome Sequencing Platform"/>
            <person name="Russ C."/>
            <person name="Cuomo C."/>
            <person name="Young S.K."/>
            <person name="Zeng Q."/>
            <person name="Gargeya S."/>
            <person name="Alvarado L."/>
            <person name="Berlin A."/>
            <person name="Chapman S.B."/>
            <person name="Chen Z."/>
            <person name="Freedman E."/>
            <person name="Gellesch M."/>
            <person name="Goldberg J."/>
            <person name="Griggs A."/>
            <person name="Gujja S."/>
            <person name="Heilman E."/>
            <person name="Heiman D."/>
            <person name="Howarth C."/>
            <person name="Mehta T."/>
            <person name="Neiman D."/>
            <person name="Pearson M."/>
            <person name="Roberts A."/>
            <person name="Saif S."/>
            <person name="Shea T."/>
            <person name="Shenoy N."/>
            <person name="Sisk P."/>
            <person name="Stolte C."/>
            <person name="Sykes S."/>
            <person name="White J."/>
            <person name="Yandava C."/>
            <person name="Burger G."/>
            <person name="Gray M.W."/>
            <person name="Holland P.W.H."/>
            <person name="King N."/>
            <person name="Lang F.B.F."/>
            <person name="Roger A.J."/>
            <person name="Ruiz-Trillo I."/>
            <person name="Haas B."/>
            <person name="Nusbaum C."/>
            <person name="Birren B."/>
        </authorList>
    </citation>
    <scope>NUCLEOTIDE SEQUENCE [LARGE SCALE GENOMIC DNA]</scope>
    <source>
        <strain evidence="7 8">JP610</strain>
    </source>
</reference>
<dbReference type="PANTHER" id="PTHR13414:SF9">
    <property type="entry name" value="PROTON-COUPLED ZINC ANTIPORTER SLC30A9, MITOCHONDRIAL"/>
    <property type="match status" value="1"/>
</dbReference>
<dbReference type="STRING" id="667725.A0A0L0G5T8"/>
<keyword evidence="3 6" id="KW-0812">Transmembrane</keyword>
<dbReference type="GO" id="GO:0006829">
    <property type="term" value="P:zinc ion transport"/>
    <property type="evidence" value="ECO:0007669"/>
    <property type="project" value="InterPro"/>
</dbReference>
<dbReference type="PANTHER" id="PTHR13414">
    <property type="entry name" value="HUEL-CATION TRANSPORTER"/>
    <property type="match status" value="1"/>
</dbReference>
<name>A0A0L0G5T8_9EUKA</name>
<dbReference type="AlphaFoldDB" id="A0A0L0G5T8"/>
<gene>
    <name evidence="7" type="ORF">SARC_03562</name>
</gene>
<dbReference type="GO" id="GO:0006882">
    <property type="term" value="P:intracellular zinc ion homeostasis"/>
    <property type="evidence" value="ECO:0007669"/>
    <property type="project" value="TreeGrafter"/>
</dbReference>
<keyword evidence="4 6" id="KW-1133">Transmembrane helix</keyword>
<evidence type="ECO:0000256" key="4">
    <source>
        <dbReference type="ARBA" id="ARBA00022989"/>
    </source>
</evidence>
<dbReference type="OrthoDB" id="435980at2759"/>
<dbReference type="SUPFAM" id="SSF161111">
    <property type="entry name" value="Cation efflux protein transmembrane domain-like"/>
    <property type="match status" value="1"/>
</dbReference>
<dbReference type="GO" id="GO:0008324">
    <property type="term" value="F:monoatomic cation transmembrane transporter activity"/>
    <property type="evidence" value="ECO:0007669"/>
    <property type="project" value="InterPro"/>
</dbReference>
<dbReference type="GO" id="GO:0016020">
    <property type="term" value="C:membrane"/>
    <property type="evidence" value="ECO:0007669"/>
    <property type="project" value="UniProtKB-SubCell"/>
</dbReference>
<dbReference type="eggNOG" id="KOG2802">
    <property type="taxonomic scope" value="Eukaryota"/>
</dbReference>
<dbReference type="InterPro" id="IPR027469">
    <property type="entry name" value="Cation_efflux_TMD_sf"/>
</dbReference>
<evidence type="ECO:0000256" key="2">
    <source>
        <dbReference type="ARBA" id="ARBA00022448"/>
    </source>
</evidence>
<feature type="transmembrane region" description="Helical" evidence="6">
    <location>
        <begin position="12"/>
        <end position="30"/>
    </location>
</feature>
<dbReference type="EMBL" id="KQ241780">
    <property type="protein sequence ID" value="KNC84201.1"/>
    <property type="molecule type" value="Genomic_DNA"/>
</dbReference>
<dbReference type="GeneID" id="25904066"/>
<evidence type="ECO:0000313" key="7">
    <source>
        <dbReference type="EMBL" id="KNC84201.1"/>
    </source>
</evidence>
<feature type="non-terminal residue" evidence="7">
    <location>
        <position position="161"/>
    </location>
</feature>
<evidence type="ECO:0000256" key="5">
    <source>
        <dbReference type="ARBA" id="ARBA00023136"/>
    </source>
</evidence>
<sequence>MSLMHPTPLHDVPVAFAVLGLSAVLEGYSLQVAIKQVKENAAHHDMTMMEYIRDGSDPNDVAVLLEDGAAVAGIGIAATCLGLSHYYDSSVFDAVGSISVGMLLGGCATFLVKRNMDALTGKSADTDLLMRVVREMDSDPAINSTHDVKAIQVGAEAVRFK</sequence>
<comment type="subcellular location">
    <subcellularLocation>
        <location evidence="1">Membrane</location>
        <topology evidence="1">Multi-pass membrane protein</topology>
    </subcellularLocation>
</comment>
<dbReference type="GO" id="GO:0005783">
    <property type="term" value="C:endoplasmic reticulum"/>
    <property type="evidence" value="ECO:0007669"/>
    <property type="project" value="TreeGrafter"/>
</dbReference>
<protein>
    <recommendedName>
        <fullName evidence="9">Zinc transporter 9</fullName>
    </recommendedName>
</protein>
<evidence type="ECO:0000256" key="1">
    <source>
        <dbReference type="ARBA" id="ARBA00004141"/>
    </source>
</evidence>
<dbReference type="Gene3D" id="1.20.1510.10">
    <property type="entry name" value="Cation efflux protein transmembrane domain"/>
    <property type="match status" value="1"/>
</dbReference>
<accession>A0A0L0G5T8</accession>
<keyword evidence="5 6" id="KW-0472">Membrane</keyword>
<evidence type="ECO:0008006" key="9">
    <source>
        <dbReference type="Google" id="ProtNLM"/>
    </source>
</evidence>
<organism evidence="7 8">
    <name type="scientific">Sphaeroforma arctica JP610</name>
    <dbReference type="NCBI Taxonomy" id="667725"/>
    <lineage>
        <taxon>Eukaryota</taxon>
        <taxon>Ichthyosporea</taxon>
        <taxon>Ichthyophonida</taxon>
        <taxon>Sphaeroforma</taxon>
    </lineage>
</organism>
<keyword evidence="8" id="KW-1185">Reference proteome</keyword>
<feature type="transmembrane region" description="Helical" evidence="6">
    <location>
        <begin position="90"/>
        <end position="112"/>
    </location>
</feature>
<evidence type="ECO:0000313" key="8">
    <source>
        <dbReference type="Proteomes" id="UP000054560"/>
    </source>
</evidence>
<evidence type="ECO:0000256" key="6">
    <source>
        <dbReference type="SAM" id="Phobius"/>
    </source>
</evidence>
<dbReference type="RefSeq" id="XP_014158103.1">
    <property type="nucleotide sequence ID" value="XM_014302628.1"/>
</dbReference>
<keyword evidence="2" id="KW-0813">Transport</keyword>
<dbReference type="InterPro" id="IPR040177">
    <property type="entry name" value="SLC30A9"/>
</dbReference>